<reference evidence="2" key="1">
    <citation type="submission" date="2018-06" db="EMBL/GenBank/DDBJ databases">
        <authorList>
            <person name="Zhirakovskaya E."/>
        </authorList>
    </citation>
    <scope>NUCLEOTIDE SEQUENCE</scope>
</reference>
<dbReference type="EMBL" id="UOGK01000174">
    <property type="protein sequence ID" value="VAX38964.1"/>
    <property type="molecule type" value="Genomic_DNA"/>
</dbReference>
<evidence type="ECO:0000313" key="2">
    <source>
        <dbReference type="EMBL" id="VAX38964.1"/>
    </source>
</evidence>
<accession>A0A3B1DS35</accession>
<feature type="region of interest" description="Disordered" evidence="1">
    <location>
        <begin position="13"/>
        <end position="38"/>
    </location>
</feature>
<name>A0A3B1DS35_9ZZZZ</name>
<organism evidence="2">
    <name type="scientific">hydrothermal vent metagenome</name>
    <dbReference type="NCBI Taxonomy" id="652676"/>
    <lineage>
        <taxon>unclassified sequences</taxon>
        <taxon>metagenomes</taxon>
        <taxon>ecological metagenomes</taxon>
    </lineage>
</organism>
<feature type="non-terminal residue" evidence="2">
    <location>
        <position position="1"/>
    </location>
</feature>
<protein>
    <submittedName>
        <fullName evidence="2">Uncharacterized protein</fullName>
    </submittedName>
</protein>
<proteinExistence type="predicted"/>
<sequence length="38" mass="3881">SRDASREMFIVGKGYKGPTVRREGAGMQPDGPTGGASG</sequence>
<evidence type="ECO:0000256" key="1">
    <source>
        <dbReference type="SAM" id="MobiDB-lite"/>
    </source>
</evidence>
<dbReference type="AlphaFoldDB" id="A0A3B1DS35"/>
<gene>
    <name evidence="2" type="ORF">MNBD_PLANCTO03-521</name>
</gene>